<evidence type="ECO:0000256" key="7">
    <source>
        <dbReference type="ARBA" id="ARBA00022833"/>
    </source>
</evidence>
<dbReference type="Gene3D" id="3.30.1490.180">
    <property type="entry name" value="RNA polymerase ii"/>
    <property type="match status" value="1"/>
</dbReference>
<keyword evidence="5 12" id="KW-0548">Nucleotidyltransferase</keyword>
<sequence length="1707" mass="191511">MATTEGTTESIDSITFSFLTDEEVRNHSFVKISNPRLLDLVERPIPGGLYDPALGPLSERTTCKVCGQRSTNCPGHCGHIDLISPVYNPLLFGFLHKLLQRTCFFCYHFRVQRGQVEKCVKQLELIVKGDIVGAKRLDSVSLNEALYPEETDGSSESCSTIHSGAQHHNVEHMKQQGWTSLQLSEAMSVFNSFLKPKFKKCKNCERANPNITKPTFGWFHTSGMSDASIRANVIRAKKLGGPLNGESEGVMDVEDPAAPPENQDTSRKRHKQKGGQEVLEFIKQKSVFSRQLLPTEVKDVLELLWENEARLCSFITDLQQQGFEKKKAGPSMFFLETILVPPIKFRPPTKGGDSVMEHPQTVLLSKILQSNISLGDAHINKEHSKVVRRWMELQQSINMLFDSKTAKGTGQRDVASGICQLLEKKEGLFRQKMMGKRVNYACRSVISPDPYLGVNEIGIPPCFAVKLTYPERVTPWNIAKLRNAVINGSESHPGATHYVDKLSINKLPPARKARISISRKLPSSRGAVTEPGKSSDCGYEGKIVYRHLQDGDVVLVNRQPTLHKPSIMAHVVRVLKGEKTLRMHYANCSTYNADFDGDEMNVHFPQDEVSRAEAYNIVNANNQYVRPSNGEPLRALIQDHIISSVLLTKKDTFLRQDEFTQLLYSTGVSTSAPTTFHGRPGQKVLWSQSEDEIDTIQPAIWKPEPLWTGKQVITAVLNHITKGHPPFTVEKDAKIPYNFFKSRANDYKPCKEKKSGGRGKKSGEDKDHKSVGDTLEKKELGEEKLFIYRNELVRGVIDKAQFGEYGLVHTVHELFGSNTAGILLSVLSRLFTAYLQMHGFTCGVDDLLILKAQDNERKKQLESCEKSGELVHRNFIGIEDENLNIDPVELQLKIENTIRSRDEDSGLSYLDRLMSNELNTKTSSGVIDKLLSDGLVKPSVKNCISLMTTSGAKGSKVNFQQISSFLGQQELEGKRVPRMVSGKTLPCFPPWDWAARAGGYIIDRFLTGLRPQEYYFHCMAGREGLVDTAVKTSRSGYLQRCLIKNLECLKIGYDHTVRDADGSVIQFFYGEDGVDVHQTGFIAKFKELALNQDMIHKRCGGQLGTFNTYISGLPIALKDKADKFFDDFPLIGRVASNLVKREDLYNLIKQKFLLSLAQPGEPVGVLAAQSVGEPSTQMTLNTFHLAGRGEMNVTLGIPRLQEILMTASSDIKTPIMTCPLQMGQTKESAEYLADKLKKITVAEVIESMEVSLLPLATQDSDCCRIYKLEMKLYIPAHYPKYANMSVEDWEETLEVAFVRELEDAIQNHMLLLSRISGIKNFLPDSQSRASNEADEDGSGERSHKAENDDDDEEEDDGEKAEDLGLDAEKRKVRATDEMDYDDGFEDHLNEVESIASEESSGFESEIDQGDNEIDIRKDAVLDNEASESPLQGKPSKPKSKIVAPETPSRGESHSEPKSRDKKKKQKAKRSKGPKLVKKDYDRAIYVETRNMHFEVHFKFTNEPHILLAEIAKNSAKKVYIQNPGKIEQCRVTDCKENQVIYYGENPKERVDIEPKEKEKFPALHVTGVDFNAFWQLQDHLDVRYLYSNNIHAMLRTYGVEAARETLIREINHVFKSYGISVSTRHLSLIADFMTHSGGYRSMSRLGGIAESVSPFSKMSFETASKFIVEAALHGETDELETPSARICLGLPVKMGTGSFDLMQKLEI</sequence>
<evidence type="ECO:0000256" key="3">
    <source>
        <dbReference type="ARBA" id="ARBA00022478"/>
    </source>
</evidence>
<dbReference type="InterPro" id="IPR045867">
    <property type="entry name" value="DNA-dir_RpoC_beta_prime"/>
</dbReference>
<dbReference type="InterPro" id="IPR006592">
    <property type="entry name" value="RNA_pol_N"/>
</dbReference>
<dbReference type="Gene3D" id="1.10.150.390">
    <property type="match status" value="1"/>
</dbReference>
<evidence type="ECO:0000256" key="8">
    <source>
        <dbReference type="ARBA" id="ARBA00022842"/>
    </source>
</evidence>
<dbReference type="InterPro" id="IPR047107">
    <property type="entry name" value="DNA-dir_RNA_pol1_lsu_C"/>
</dbReference>
<dbReference type="InterPro" id="IPR015699">
    <property type="entry name" value="DNA-dir_RNA_pol1_lsu_N"/>
</dbReference>
<comment type="catalytic activity">
    <reaction evidence="11 12">
        <text>RNA(n) + a ribonucleoside 5'-triphosphate = RNA(n+1) + diphosphate</text>
        <dbReference type="Rhea" id="RHEA:21248"/>
        <dbReference type="Rhea" id="RHEA-COMP:14527"/>
        <dbReference type="Rhea" id="RHEA-COMP:17342"/>
        <dbReference type="ChEBI" id="CHEBI:33019"/>
        <dbReference type="ChEBI" id="CHEBI:61557"/>
        <dbReference type="ChEBI" id="CHEBI:140395"/>
        <dbReference type="EC" id="2.7.7.6"/>
    </reaction>
</comment>
<dbReference type="InterPro" id="IPR007081">
    <property type="entry name" value="RNA_pol_Rpb1_5"/>
</dbReference>
<dbReference type="InterPro" id="IPR042102">
    <property type="entry name" value="RNA_pol_Rpb1_3_sf"/>
</dbReference>
<evidence type="ECO:0000256" key="4">
    <source>
        <dbReference type="ARBA" id="ARBA00022679"/>
    </source>
</evidence>
<dbReference type="Gene3D" id="1.10.132.30">
    <property type="match status" value="1"/>
</dbReference>
<keyword evidence="9 12" id="KW-0804">Transcription</keyword>
<dbReference type="CDD" id="cd01435">
    <property type="entry name" value="RNAP_I_RPA1_N"/>
    <property type="match status" value="1"/>
</dbReference>
<evidence type="ECO:0000313" key="16">
    <source>
        <dbReference type="Proteomes" id="UP000091857"/>
    </source>
</evidence>
<evidence type="ECO:0000256" key="6">
    <source>
        <dbReference type="ARBA" id="ARBA00022723"/>
    </source>
</evidence>
<keyword evidence="10" id="KW-0539">Nucleus</keyword>
<feature type="compositionally biased region" description="Acidic residues" evidence="13">
    <location>
        <begin position="1347"/>
        <end position="1359"/>
    </location>
</feature>
<evidence type="ECO:0000256" key="9">
    <source>
        <dbReference type="ARBA" id="ARBA00023163"/>
    </source>
</evidence>
<dbReference type="SUPFAM" id="SSF64484">
    <property type="entry name" value="beta and beta-prime subunits of DNA dependent RNA-polymerase"/>
    <property type="match status" value="1"/>
</dbReference>
<dbReference type="Gene3D" id="4.10.860.120">
    <property type="entry name" value="RNA polymerase II, clamp domain"/>
    <property type="match status" value="1"/>
</dbReference>
<evidence type="ECO:0000256" key="5">
    <source>
        <dbReference type="ARBA" id="ARBA00022695"/>
    </source>
</evidence>
<dbReference type="FunFam" id="1.10.150.390:FF:000005">
    <property type="entry name" value="DNA-directed RNA polymerase subunit"/>
    <property type="match status" value="1"/>
</dbReference>
<dbReference type="Gene3D" id="1.10.274.100">
    <property type="entry name" value="RNA polymerase Rpb1, domain 3"/>
    <property type="match status" value="1"/>
</dbReference>
<dbReference type="GO" id="GO:0005736">
    <property type="term" value="C:RNA polymerase I complex"/>
    <property type="evidence" value="ECO:0000318"/>
    <property type="project" value="GO_Central"/>
</dbReference>
<evidence type="ECO:0000256" key="2">
    <source>
        <dbReference type="ARBA" id="ARBA00006460"/>
    </source>
</evidence>
<comment type="similarity">
    <text evidence="2 12">Belongs to the RNA polymerase beta' chain family.</text>
</comment>
<dbReference type="EMBL" id="CM004395">
    <property type="protein sequence ID" value="OAY40529.1"/>
    <property type="molecule type" value="Genomic_DNA"/>
</dbReference>
<keyword evidence="4 12" id="KW-0808">Transferase</keyword>
<dbReference type="Pfam" id="PF04983">
    <property type="entry name" value="RNA_pol_Rpb1_3"/>
    <property type="match status" value="1"/>
</dbReference>
<dbReference type="Pfam" id="PF05000">
    <property type="entry name" value="RNA_pol_Rpb1_4"/>
    <property type="match status" value="1"/>
</dbReference>
<dbReference type="InterPro" id="IPR038120">
    <property type="entry name" value="Rpb1_funnel_sf"/>
</dbReference>
<evidence type="ECO:0000256" key="1">
    <source>
        <dbReference type="ARBA" id="ARBA00004123"/>
    </source>
</evidence>
<evidence type="ECO:0000256" key="10">
    <source>
        <dbReference type="ARBA" id="ARBA00023242"/>
    </source>
</evidence>
<keyword evidence="6" id="KW-0479">Metal-binding</keyword>
<evidence type="ECO:0000313" key="15">
    <source>
        <dbReference type="EMBL" id="OAY40529.1"/>
    </source>
</evidence>
<dbReference type="Pfam" id="PF04997">
    <property type="entry name" value="RNA_pol_Rpb1_1"/>
    <property type="match status" value="1"/>
</dbReference>
<feature type="region of interest" description="Disordered" evidence="13">
    <location>
        <begin position="749"/>
        <end position="774"/>
    </location>
</feature>
<feature type="region of interest" description="Disordered" evidence="13">
    <location>
        <begin position="244"/>
        <end position="275"/>
    </location>
</feature>
<dbReference type="Pfam" id="PF00623">
    <property type="entry name" value="RNA_pol_Rpb1_2"/>
    <property type="match status" value="1"/>
</dbReference>
<dbReference type="Gene3D" id="6.20.50.80">
    <property type="match status" value="1"/>
</dbReference>
<keyword evidence="16" id="KW-1185">Reference proteome</keyword>
<dbReference type="InterPro" id="IPR007080">
    <property type="entry name" value="RNA_pol_Rpb1_1"/>
</dbReference>
<feature type="region of interest" description="Disordered" evidence="13">
    <location>
        <begin position="1323"/>
        <end position="1382"/>
    </location>
</feature>
<evidence type="ECO:0000256" key="11">
    <source>
        <dbReference type="ARBA" id="ARBA00048552"/>
    </source>
</evidence>
<dbReference type="Gramene" id="Manes.09G029200.4.v8.1">
    <property type="protein sequence ID" value="Manes.09G029200.4.v8.1.CDS"/>
    <property type="gene ID" value="Manes.09G029200.v8.1"/>
</dbReference>
<dbReference type="InterPro" id="IPR007066">
    <property type="entry name" value="RNA_pol_Rpb1_3"/>
</dbReference>
<dbReference type="Pfam" id="PF04998">
    <property type="entry name" value="RNA_pol_Rpb1_5"/>
    <property type="match status" value="1"/>
</dbReference>
<dbReference type="InterPro" id="IPR000722">
    <property type="entry name" value="RNA_pol_asu"/>
</dbReference>
<gene>
    <name evidence="15" type="ORF">MANES_09G029200v8</name>
</gene>
<accession>A0A2C9V7G8</accession>
<evidence type="ECO:0000256" key="13">
    <source>
        <dbReference type="SAM" id="MobiDB-lite"/>
    </source>
</evidence>
<keyword evidence="7" id="KW-0862">Zinc</keyword>
<dbReference type="Gene3D" id="6.10.250.2940">
    <property type="match status" value="1"/>
</dbReference>
<dbReference type="GO" id="GO:0046872">
    <property type="term" value="F:metal ion binding"/>
    <property type="evidence" value="ECO:0007669"/>
    <property type="project" value="UniProtKB-KW"/>
</dbReference>
<dbReference type="Gene3D" id="2.40.40.20">
    <property type="match status" value="1"/>
</dbReference>
<dbReference type="OrthoDB" id="270392at2759"/>
<dbReference type="GO" id="GO:0042790">
    <property type="term" value="P:nucleolar large rRNA transcription by RNA polymerase I"/>
    <property type="evidence" value="ECO:0000318"/>
    <property type="project" value="GO_Central"/>
</dbReference>
<proteinExistence type="inferred from homology"/>
<dbReference type="GO" id="GO:0003899">
    <property type="term" value="F:DNA-directed RNA polymerase activity"/>
    <property type="evidence" value="ECO:0007669"/>
    <property type="project" value="UniProtKB-EC"/>
</dbReference>
<name>A0A2C9V7G8_MANES</name>
<feature type="compositionally biased region" description="Basic residues" evidence="13">
    <location>
        <begin position="1459"/>
        <end position="1475"/>
    </location>
</feature>
<feature type="region of interest" description="Disordered" evidence="13">
    <location>
        <begin position="1425"/>
        <end position="1475"/>
    </location>
</feature>
<keyword evidence="8" id="KW-0460">Magnesium</keyword>
<comment type="subcellular location">
    <subcellularLocation>
        <location evidence="1">Nucleus</location>
    </subcellularLocation>
</comment>
<dbReference type="PANTHER" id="PTHR19376">
    <property type="entry name" value="DNA-DIRECTED RNA POLYMERASE"/>
    <property type="match status" value="1"/>
</dbReference>
<dbReference type="GO" id="GO:0003677">
    <property type="term" value="F:DNA binding"/>
    <property type="evidence" value="ECO:0007669"/>
    <property type="project" value="InterPro"/>
</dbReference>
<dbReference type="InterPro" id="IPR007083">
    <property type="entry name" value="RNA_pol_Rpb1_4"/>
</dbReference>
<dbReference type="FunFam" id="2.40.40.20:FF:000019">
    <property type="entry name" value="DNA-directed RNA polymerase II subunit RPB1"/>
    <property type="match status" value="1"/>
</dbReference>
<dbReference type="Proteomes" id="UP000091857">
    <property type="component" value="Chromosome 9"/>
</dbReference>
<feature type="compositionally biased region" description="Basic and acidic residues" evidence="13">
    <location>
        <begin position="1360"/>
        <end position="1376"/>
    </location>
</feature>
<reference evidence="16" key="1">
    <citation type="journal article" date="2016" name="Nat. Biotechnol.">
        <title>Sequencing wild and cultivated cassava and related species reveals extensive interspecific hybridization and genetic diversity.</title>
        <authorList>
            <person name="Bredeson J.V."/>
            <person name="Lyons J.B."/>
            <person name="Prochnik S.E."/>
            <person name="Wu G.A."/>
            <person name="Ha C.M."/>
            <person name="Edsinger-Gonzales E."/>
            <person name="Grimwood J."/>
            <person name="Schmutz J."/>
            <person name="Rabbi I.Y."/>
            <person name="Egesi C."/>
            <person name="Nauluvula P."/>
            <person name="Lebot V."/>
            <person name="Ndunguru J."/>
            <person name="Mkamilo G."/>
            <person name="Bart R.S."/>
            <person name="Setter T.L."/>
            <person name="Gleadow R.M."/>
            <person name="Kulakow P."/>
            <person name="Ferguson M.E."/>
            <person name="Rounsley S."/>
            <person name="Rokhsar D.S."/>
        </authorList>
    </citation>
    <scope>NUCLEOTIDE SEQUENCE [LARGE SCALE GENOMIC DNA]</scope>
    <source>
        <strain evidence="16">cv. AM560-2</strain>
    </source>
</reference>
<dbReference type="STRING" id="3983.A0A2C9V7G8"/>
<dbReference type="EC" id="2.7.7.6" evidence="12"/>
<protein>
    <recommendedName>
        <fullName evidence="12">DNA-directed RNA polymerase subunit</fullName>
        <ecNumber evidence="12">2.7.7.6</ecNumber>
    </recommendedName>
</protein>
<feature type="compositionally biased region" description="Basic and acidic residues" evidence="13">
    <location>
        <begin position="1448"/>
        <end position="1458"/>
    </location>
</feature>
<dbReference type="Gramene" id="Manes.09G029200.3.v8.1">
    <property type="protein sequence ID" value="Manes.09G029200.3.v8.1.CDS"/>
    <property type="gene ID" value="Manes.09G029200.v8.1"/>
</dbReference>
<dbReference type="CDD" id="cd02735">
    <property type="entry name" value="RNAP_I_Rpa1_C"/>
    <property type="match status" value="1"/>
</dbReference>
<dbReference type="SMART" id="SM00663">
    <property type="entry name" value="RPOLA_N"/>
    <property type="match status" value="1"/>
</dbReference>
<dbReference type="InterPro" id="IPR044893">
    <property type="entry name" value="RNA_pol_Rpb1_clamp_domain"/>
</dbReference>
<comment type="caution">
    <text evidence="15">The sequence shown here is derived from an EMBL/GenBank/DDBJ whole genome shotgun (WGS) entry which is preliminary data.</text>
</comment>
<dbReference type="PANTHER" id="PTHR19376:SF11">
    <property type="entry name" value="DNA-DIRECTED RNA POLYMERASE I SUBUNIT RPA1"/>
    <property type="match status" value="1"/>
</dbReference>
<organism evidence="15 16">
    <name type="scientific">Manihot esculenta</name>
    <name type="common">Cassava</name>
    <name type="synonym">Jatropha manihot</name>
    <dbReference type="NCBI Taxonomy" id="3983"/>
    <lineage>
        <taxon>Eukaryota</taxon>
        <taxon>Viridiplantae</taxon>
        <taxon>Streptophyta</taxon>
        <taxon>Embryophyta</taxon>
        <taxon>Tracheophyta</taxon>
        <taxon>Spermatophyta</taxon>
        <taxon>Magnoliopsida</taxon>
        <taxon>eudicotyledons</taxon>
        <taxon>Gunneridae</taxon>
        <taxon>Pentapetalae</taxon>
        <taxon>rosids</taxon>
        <taxon>fabids</taxon>
        <taxon>Malpighiales</taxon>
        <taxon>Euphorbiaceae</taxon>
        <taxon>Crotonoideae</taxon>
        <taxon>Manihoteae</taxon>
        <taxon>Manihot</taxon>
    </lineage>
</organism>
<keyword evidence="3 12" id="KW-0240">DNA-directed RNA polymerase</keyword>
<evidence type="ECO:0000259" key="14">
    <source>
        <dbReference type="SMART" id="SM00663"/>
    </source>
</evidence>
<dbReference type="Gramene" id="Manes.09G029200.5.v8.1">
    <property type="protein sequence ID" value="Manes.09G029200.5.v8.1.CDS"/>
    <property type="gene ID" value="Manes.09G029200.v8.1"/>
</dbReference>
<feature type="domain" description="RNA polymerase N-terminal" evidence="14">
    <location>
        <begin position="331"/>
        <end position="648"/>
    </location>
</feature>
<dbReference type="Gene3D" id="3.30.70.2850">
    <property type="match status" value="1"/>
</dbReference>
<evidence type="ECO:0000256" key="12">
    <source>
        <dbReference type="RuleBase" id="RU004279"/>
    </source>
</evidence>
<comment type="function">
    <text evidence="12">DNA-dependent RNA polymerase catalyzes the transcription of DNA into RNA using the four ribonucleoside triphosphates as substrates.</text>
</comment>